<evidence type="ECO:0000256" key="5">
    <source>
        <dbReference type="ARBA" id="ARBA00022801"/>
    </source>
</evidence>
<feature type="chain" id="PRO_5033185269" description="Proteasome subunit beta" evidence="9">
    <location>
        <begin position="3"/>
        <end position="201"/>
    </location>
</feature>
<dbReference type="AlphaFoldDB" id="A0A832ZV45"/>
<keyword evidence="7 9" id="KW-0647">Proteasome</keyword>
<dbReference type="GO" id="GO:0005737">
    <property type="term" value="C:cytoplasm"/>
    <property type="evidence" value="ECO:0007669"/>
    <property type="project" value="UniProtKB-SubCell"/>
</dbReference>
<dbReference type="EC" id="3.4.25.1" evidence="9"/>
<gene>
    <name evidence="9" type="primary">psmB</name>
    <name evidence="10" type="ORF">EYH45_01030</name>
</gene>
<evidence type="ECO:0000256" key="3">
    <source>
        <dbReference type="ARBA" id="ARBA00022670"/>
    </source>
</evidence>
<dbReference type="Gene3D" id="3.60.20.10">
    <property type="entry name" value="Glutamine Phosphoribosylpyrophosphate, subunit 1, domain 1"/>
    <property type="match status" value="1"/>
</dbReference>
<dbReference type="PANTHER" id="PTHR32194">
    <property type="entry name" value="METALLOPROTEASE TLDD"/>
    <property type="match status" value="1"/>
</dbReference>
<dbReference type="PANTHER" id="PTHR32194:SF0">
    <property type="entry name" value="ATP-DEPENDENT PROTEASE SUBUNIT HSLV"/>
    <property type="match status" value="1"/>
</dbReference>
<dbReference type="SUPFAM" id="SSF56235">
    <property type="entry name" value="N-terminal nucleophile aminohydrolases (Ntn hydrolases)"/>
    <property type="match status" value="1"/>
</dbReference>
<dbReference type="Pfam" id="PF00227">
    <property type="entry name" value="Proteasome"/>
    <property type="match status" value="1"/>
</dbReference>
<evidence type="ECO:0000256" key="4">
    <source>
        <dbReference type="ARBA" id="ARBA00022698"/>
    </source>
</evidence>
<evidence type="ECO:0000256" key="9">
    <source>
        <dbReference type="HAMAP-Rule" id="MF_02113"/>
    </source>
</evidence>
<keyword evidence="5 9" id="KW-0378">Hydrolase</keyword>
<evidence type="ECO:0000313" key="10">
    <source>
        <dbReference type="EMBL" id="HIQ29128.1"/>
    </source>
</evidence>
<dbReference type="InterPro" id="IPR000243">
    <property type="entry name" value="Pept_T1A_subB"/>
</dbReference>
<comment type="activity regulation">
    <text evidence="9">The formation of the proteasomal ATPase PAN-20S proteasome complex, via the docking of the C-termini of PAN into the intersubunit pockets in the alpha-rings, triggers opening of the gate for substrate entry. Interconversion between the open-gate and close-gate conformations leads to a dynamic regulation of the 20S proteasome proteolysis activity.</text>
</comment>
<dbReference type="EMBL" id="DQVM01000021">
    <property type="protein sequence ID" value="HIQ29128.1"/>
    <property type="molecule type" value="Genomic_DNA"/>
</dbReference>
<accession>A0A832ZV45</accession>
<comment type="subunit">
    <text evidence="9">The 20S proteasome core is composed of 14 alpha and 14 beta subunits that assemble into four stacked heptameric rings, resulting in a barrel-shaped structure. The two inner rings, each composed of seven catalytic beta subunits, are sandwiched by two outer rings, each composed of seven alpha subunits. The catalytic chamber with the active sites is on the inside of the barrel. Has a gated structure, the ends of the cylinder being occluded by the N-termini of the alpha-subunits. Is capped at one or both ends by the proteasome regulatory ATPase, PAN.</text>
</comment>
<comment type="subcellular location">
    <subcellularLocation>
        <location evidence="9">Cytoplasm</location>
    </subcellularLocation>
</comment>
<keyword evidence="2 9" id="KW-0963">Cytoplasm</keyword>
<sequence length="201" mass="22317">MIVDNSIILATDTRVTSGFFVAHRRGKKVHQLSKWIAITIAGRVADAQALIDLLKANINYYEITRNEQINVLTVARFAQNYMFRSRYFPYIAQLIIGGIDNQGPHLYNIDPLGSVTEEKVIATGSGSPVALGVLEPVYSDNLSFDDAVKLAFKAVAASIRRDAGSGDSIDVAYIKPETGYRELTLDEKIPLYKEYLRYAPV</sequence>
<dbReference type="PRINTS" id="PR00141">
    <property type="entry name" value="PROTEASOME"/>
</dbReference>
<evidence type="ECO:0000256" key="2">
    <source>
        <dbReference type="ARBA" id="ARBA00022490"/>
    </source>
</evidence>
<reference evidence="10" key="1">
    <citation type="journal article" date="2020" name="ISME J.">
        <title>Gammaproteobacteria mediating utilization of methyl-, sulfur- and petroleum organic compounds in deep ocean hydrothermal plumes.</title>
        <authorList>
            <person name="Zhou Z."/>
            <person name="Liu Y."/>
            <person name="Pan J."/>
            <person name="Cron B.R."/>
            <person name="Toner B.M."/>
            <person name="Anantharaman K."/>
            <person name="Breier J.A."/>
            <person name="Dick G.J."/>
            <person name="Li M."/>
        </authorList>
    </citation>
    <scope>NUCLEOTIDE SEQUENCE</scope>
    <source>
        <strain evidence="10">SZUA-1515</strain>
    </source>
</reference>
<comment type="function">
    <text evidence="9">Component of the proteasome core, a large protease complex with broad specificity involved in protein degradation.</text>
</comment>
<dbReference type="GO" id="GO:0010498">
    <property type="term" value="P:proteasomal protein catabolic process"/>
    <property type="evidence" value="ECO:0007669"/>
    <property type="project" value="UniProtKB-UniRule"/>
</dbReference>
<protein>
    <recommendedName>
        <fullName evidence="9">Proteasome subunit beta</fullName>
        <ecNumber evidence="9">3.4.25.1</ecNumber>
    </recommendedName>
    <alternativeName>
        <fullName evidence="9">20S proteasome beta subunit</fullName>
    </alternativeName>
    <alternativeName>
        <fullName evidence="9">Proteasome core protein PsmB</fullName>
    </alternativeName>
</protein>
<comment type="caution">
    <text evidence="10">The sequence shown here is derived from an EMBL/GenBank/DDBJ whole genome shotgun (WGS) entry which is preliminary data.</text>
</comment>
<name>A0A832ZV45_CALS0</name>
<evidence type="ECO:0000256" key="7">
    <source>
        <dbReference type="ARBA" id="ARBA00022942"/>
    </source>
</evidence>
<dbReference type="InterPro" id="IPR029055">
    <property type="entry name" value="Ntn_hydrolases_N"/>
</dbReference>
<feature type="propeptide" id="PRO_5033185270" description="Removed in mature form; by autocatalysis" evidence="9">
    <location>
        <begin position="1"/>
        <end position="3"/>
    </location>
</feature>
<dbReference type="InterPro" id="IPR001353">
    <property type="entry name" value="Proteasome_sua/b"/>
</dbReference>
<organism evidence="10 11">
    <name type="scientific">Caldiarchaeum subterraneum</name>
    <dbReference type="NCBI Taxonomy" id="311458"/>
    <lineage>
        <taxon>Archaea</taxon>
        <taxon>Nitrososphaerota</taxon>
        <taxon>Candidatus Caldarchaeales</taxon>
        <taxon>Candidatus Caldarchaeaceae</taxon>
        <taxon>Candidatus Caldarchaeum</taxon>
    </lineage>
</organism>
<dbReference type="InterPro" id="IPR023333">
    <property type="entry name" value="Proteasome_suB-type"/>
</dbReference>
<comment type="caution">
    <text evidence="9">Lacks conserved residue(s) required for the propagation of feature annotation.</text>
</comment>
<dbReference type="InterPro" id="IPR019983">
    <property type="entry name" value="Pept_T1A_Psome_bsu_arc"/>
</dbReference>
<evidence type="ECO:0000313" key="11">
    <source>
        <dbReference type="Proteomes" id="UP000608579"/>
    </source>
</evidence>
<dbReference type="PROSITE" id="PS51476">
    <property type="entry name" value="PROTEASOME_BETA_2"/>
    <property type="match status" value="1"/>
</dbReference>
<keyword evidence="3 9" id="KW-0645">Protease</keyword>
<evidence type="ECO:0000256" key="8">
    <source>
        <dbReference type="ARBA" id="ARBA00023145"/>
    </source>
</evidence>
<dbReference type="GO" id="GO:0004298">
    <property type="term" value="F:threonine-type endopeptidase activity"/>
    <property type="evidence" value="ECO:0007669"/>
    <property type="project" value="UniProtKB-UniRule"/>
</dbReference>
<evidence type="ECO:0000256" key="6">
    <source>
        <dbReference type="ARBA" id="ARBA00022813"/>
    </source>
</evidence>
<proteinExistence type="inferred from homology"/>
<keyword evidence="8 9" id="KW-0865">Zymogen</keyword>
<dbReference type="Proteomes" id="UP000608579">
    <property type="component" value="Unassembled WGS sequence"/>
</dbReference>
<comment type="catalytic activity">
    <reaction evidence="1 9">
        <text>Cleavage of peptide bonds with very broad specificity.</text>
        <dbReference type="EC" id="3.4.25.1"/>
    </reaction>
</comment>
<dbReference type="HAMAP" id="MF_02113_A">
    <property type="entry name" value="Proteasome_B_A"/>
    <property type="match status" value="1"/>
</dbReference>
<comment type="similarity">
    <text evidence="9">Belongs to the peptidase T1B family.</text>
</comment>
<keyword evidence="6 9" id="KW-0068">Autocatalytic cleavage</keyword>
<dbReference type="GO" id="GO:0019774">
    <property type="term" value="C:proteasome core complex, beta-subunit complex"/>
    <property type="evidence" value="ECO:0007669"/>
    <property type="project" value="UniProtKB-UniRule"/>
</dbReference>
<keyword evidence="4 9" id="KW-0888">Threonine protease</keyword>
<evidence type="ECO:0000256" key="1">
    <source>
        <dbReference type="ARBA" id="ARBA00001198"/>
    </source>
</evidence>